<protein>
    <submittedName>
        <fullName evidence="3">Uncharacterized protein</fullName>
    </submittedName>
</protein>
<dbReference type="Gene3D" id="3.30.160.320">
    <property type="match status" value="1"/>
</dbReference>
<comment type="caution">
    <text evidence="3">The sequence shown here is derived from an EMBL/GenBank/DDBJ whole genome shotgun (WGS) entry which is preliminary data.</text>
</comment>
<evidence type="ECO:0000256" key="1">
    <source>
        <dbReference type="ARBA" id="ARBA00022529"/>
    </source>
</evidence>
<organism evidence="3 4">
    <name type="scientific">Rotaria sordida</name>
    <dbReference type="NCBI Taxonomy" id="392033"/>
    <lineage>
        <taxon>Eukaryota</taxon>
        <taxon>Metazoa</taxon>
        <taxon>Spiralia</taxon>
        <taxon>Gnathifera</taxon>
        <taxon>Rotifera</taxon>
        <taxon>Eurotatoria</taxon>
        <taxon>Bdelloidea</taxon>
        <taxon>Philodinida</taxon>
        <taxon>Philodinidae</taxon>
        <taxon>Rotaria</taxon>
    </lineage>
</organism>
<evidence type="ECO:0000256" key="2">
    <source>
        <dbReference type="ARBA" id="ARBA00023022"/>
    </source>
</evidence>
<accession>A0A815EWX8</accession>
<dbReference type="Proteomes" id="UP000663882">
    <property type="component" value="Unassembled WGS sequence"/>
</dbReference>
<dbReference type="EMBL" id="CAJNOO010003087">
    <property type="protein sequence ID" value="CAF1317168.1"/>
    <property type="molecule type" value="Genomic_DNA"/>
</dbReference>
<dbReference type="InterPro" id="IPR024509">
    <property type="entry name" value="Anti-LPS_factor/Scygonadin"/>
</dbReference>
<dbReference type="AlphaFoldDB" id="A0A815EWX8"/>
<keyword evidence="2" id="KW-0044">Antibiotic</keyword>
<proteinExistence type="predicted"/>
<reference evidence="3" key="1">
    <citation type="submission" date="2021-02" db="EMBL/GenBank/DDBJ databases">
        <authorList>
            <person name="Nowell W R."/>
        </authorList>
    </citation>
    <scope>NUCLEOTIDE SEQUENCE</scope>
</reference>
<gene>
    <name evidence="3" type="ORF">RFH988_LOCUS30562</name>
</gene>
<evidence type="ECO:0000313" key="4">
    <source>
        <dbReference type="Proteomes" id="UP000663882"/>
    </source>
</evidence>
<name>A0A815EWX8_9BILA</name>
<keyword evidence="1" id="KW-0929">Antimicrobial</keyword>
<dbReference type="Pfam" id="PF11630">
    <property type="entry name" value="Anti-LPS-SCYG"/>
    <property type="match status" value="1"/>
</dbReference>
<dbReference type="InterPro" id="IPR038539">
    <property type="entry name" value="Anti-LPS_factor/Scygonadin_sf"/>
</dbReference>
<evidence type="ECO:0000313" key="3">
    <source>
        <dbReference type="EMBL" id="CAF1317168.1"/>
    </source>
</evidence>
<dbReference type="GO" id="GO:0042742">
    <property type="term" value="P:defense response to bacterium"/>
    <property type="evidence" value="ECO:0007669"/>
    <property type="project" value="UniProtKB-KW"/>
</dbReference>
<dbReference type="OrthoDB" id="9970438at2759"/>
<sequence length="162" mass="17811">MKEINQSSHISTFSLPLIDTLLCLSNMNKIPLLAILVACLLFATVLSQTQFEFPVIPCATGILTDSYVSCIGALANSIWKIHQWGADTPISICGNQCKGNLKGRFSSWQWKWDARFQCPDKAQGIVGQSTALSPDGSMQRAINDWITKASQAGKIQIEDFKC</sequence>